<protein>
    <recommendedName>
        <fullName evidence="6">MADS-box domain-containing protein</fullName>
    </recommendedName>
</protein>
<evidence type="ECO:0000313" key="7">
    <source>
        <dbReference type="EMBL" id="KAG0461156.1"/>
    </source>
</evidence>
<dbReference type="SUPFAM" id="SSF55455">
    <property type="entry name" value="SRF-like"/>
    <property type="match status" value="1"/>
</dbReference>
<evidence type="ECO:0000256" key="1">
    <source>
        <dbReference type="ARBA" id="ARBA00004123"/>
    </source>
</evidence>
<proteinExistence type="predicted"/>
<dbReference type="SMART" id="SM00432">
    <property type="entry name" value="MADS"/>
    <property type="match status" value="1"/>
</dbReference>
<keyword evidence="5" id="KW-0539">Nucleus</keyword>
<accession>A0A835UIZ7</accession>
<gene>
    <name evidence="7" type="ORF">HPP92_021453</name>
</gene>
<dbReference type="Gene3D" id="3.40.1810.10">
    <property type="entry name" value="Transcription factor, MADS-box"/>
    <property type="match status" value="1"/>
</dbReference>
<dbReference type="InterPro" id="IPR036879">
    <property type="entry name" value="TF_MADSbox_sf"/>
</dbReference>
<dbReference type="GO" id="GO:0003677">
    <property type="term" value="F:DNA binding"/>
    <property type="evidence" value="ECO:0007669"/>
    <property type="project" value="UniProtKB-KW"/>
</dbReference>
<dbReference type="InterPro" id="IPR002100">
    <property type="entry name" value="TF_MADSbox"/>
</dbReference>
<dbReference type="Pfam" id="PF00319">
    <property type="entry name" value="SRF-TF"/>
    <property type="match status" value="1"/>
</dbReference>
<dbReference type="OrthoDB" id="1434354at2759"/>
<keyword evidence="3" id="KW-0238">DNA-binding</keyword>
<evidence type="ECO:0000259" key="6">
    <source>
        <dbReference type="PROSITE" id="PS50066"/>
    </source>
</evidence>
<evidence type="ECO:0000256" key="4">
    <source>
        <dbReference type="ARBA" id="ARBA00023163"/>
    </source>
</evidence>
<evidence type="ECO:0000256" key="3">
    <source>
        <dbReference type="ARBA" id="ARBA00023125"/>
    </source>
</evidence>
<comment type="subcellular location">
    <subcellularLocation>
        <location evidence="1">Nucleus</location>
    </subcellularLocation>
</comment>
<dbReference type="GO" id="GO:0005634">
    <property type="term" value="C:nucleus"/>
    <property type="evidence" value="ECO:0007669"/>
    <property type="project" value="UniProtKB-SubCell"/>
</dbReference>
<dbReference type="AlphaFoldDB" id="A0A835UIZ7"/>
<keyword evidence="4" id="KW-0804">Transcription</keyword>
<keyword evidence="2" id="KW-0805">Transcription regulation</keyword>
<feature type="domain" description="MADS-box" evidence="6">
    <location>
        <begin position="1"/>
        <end position="46"/>
    </location>
</feature>
<keyword evidence="8" id="KW-1185">Reference proteome</keyword>
<dbReference type="EMBL" id="JADCNL010000011">
    <property type="protein sequence ID" value="KAG0461156.1"/>
    <property type="molecule type" value="Genomic_DNA"/>
</dbReference>
<organism evidence="7 8">
    <name type="scientific">Vanilla planifolia</name>
    <name type="common">Vanilla</name>
    <dbReference type="NCBI Taxonomy" id="51239"/>
    <lineage>
        <taxon>Eukaryota</taxon>
        <taxon>Viridiplantae</taxon>
        <taxon>Streptophyta</taxon>
        <taxon>Embryophyta</taxon>
        <taxon>Tracheophyta</taxon>
        <taxon>Spermatophyta</taxon>
        <taxon>Magnoliopsida</taxon>
        <taxon>Liliopsida</taxon>
        <taxon>Asparagales</taxon>
        <taxon>Orchidaceae</taxon>
        <taxon>Vanilloideae</taxon>
        <taxon>Vanilleae</taxon>
        <taxon>Vanilla</taxon>
    </lineage>
</organism>
<dbReference type="GO" id="GO:0046983">
    <property type="term" value="F:protein dimerization activity"/>
    <property type="evidence" value="ECO:0007669"/>
    <property type="project" value="InterPro"/>
</dbReference>
<reference evidence="7 8" key="1">
    <citation type="journal article" date="2020" name="Nat. Food">
        <title>A phased Vanilla planifolia genome enables genetic improvement of flavour and production.</title>
        <authorList>
            <person name="Hasing T."/>
            <person name="Tang H."/>
            <person name="Brym M."/>
            <person name="Khazi F."/>
            <person name="Huang T."/>
            <person name="Chambers A.H."/>
        </authorList>
    </citation>
    <scope>NUCLEOTIDE SEQUENCE [LARGE SCALE GENOMIC DNA]</scope>
    <source>
        <tissue evidence="7">Leaf</tissue>
    </source>
</reference>
<sequence length="256" mass="28432">MGRAKLETKYREDRRARLTTYLNRLKGAKKKAGELSILCGVDVLMVSCSPDLNATNCWPEDPASFRSIADNYLCRRWRKLGPFLPSPGFPSFLEELTALEAKLEEARERICFLGSAASEEISDFVPTVGEFDLEFPTLANSISMAETDFNSTRSINNSLCDDSYFDSVFMDDDYEISASRVVIAITNSHVIIAITNSRVFIVIIDKVRILTGDYVIKLGVVLSDALDQAGQFGYDGRLIFPAPAAGLLDEPYTPSR</sequence>
<evidence type="ECO:0000256" key="5">
    <source>
        <dbReference type="ARBA" id="ARBA00023242"/>
    </source>
</evidence>
<dbReference type="Proteomes" id="UP000636800">
    <property type="component" value="Chromosome 11"/>
</dbReference>
<evidence type="ECO:0000313" key="8">
    <source>
        <dbReference type="Proteomes" id="UP000636800"/>
    </source>
</evidence>
<dbReference type="PROSITE" id="PS50066">
    <property type="entry name" value="MADS_BOX_2"/>
    <property type="match status" value="1"/>
</dbReference>
<evidence type="ECO:0000256" key="2">
    <source>
        <dbReference type="ARBA" id="ARBA00023015"/>
    </source>
</evidence>
<name>A0A835UIZ7_VANPL</name>
<comment type="caution">
    <text evidence="7">The sequence shown here is derived from an EMBL/GenBank/DDBJ whole genome shotgun (WGS) entry which is preliminary data.</text>
</comment>